<keyword evidence="5" id="KW-0539">Nucleus</keyword>
<gene>
    <name evidence="8" type="ORF">B0T14DRAFT_433968</name>
</gene>
<keyword evidence="2" id="KW-0805">Transcription regulation</keyword>
<sequence length="891" mass="98967">MEDEKKTIVSEPEDVLMQNRFPSSTVDAPDGHFYHIQPREHDMDPDPDQLVQQALASLAEHQEQQQQNHSHMHEDDHDRDLRELQALQEPELQPQDQQHAEQVEQHQGHHASVDELRLAAQLSQDLAPIMAEAAQGHAQAQGQQQLPSAQGTGHMQETHGQVDPDLHQQLQAELQNHDQELQNILPPAPQQGSIPAEHQYHSNAPSPAHHGLPSMPMDYQYPVDNTPPRKRSKVSRACDECRRKKIKCDAQSDAIEQPCTNCRRSSAQCLFSRVPQKRGPSKGYIKELADRINTIEGKLVGSVDILEGAMRRTPTETFPSPQPTDESRKRQYSSISGDGFPTPTSASARAPPWSAEHRAIRPFIPPERPAVPFNVNSLASRPATPPSLKNSDPLPPRIEPNVLDGIADGLRQDPQLLERVPEIDDDVFNCYLAALHPTFPVLARTKVRVQSLVSQCPPTLQRAFHDAFLDFTRPALRHAALINGDLTSSTERFLHEWELEHRQPAHATDLVYFQTTVMMALCYDRLHPRGSRRTVLITKAAGIGYSHRIYRAQPDPIPGPEFDPDSDHNVALRAWWTLVMFDRWNSIATGVPMYINNDTAILLPGLGPIVGDGVWQLLRLSEIIGSFVPLAQGTKPEDDSRMIRLAAKPVLNCLREYIFSLPSDLDEARFQHVHLAYWHTCLLVHMFSPSTWVRQIFQDCEKIIELLASTPPHVFNPLHHHFVTLISLVLVEFTKAPVYRDDAIEMIKDMLNRGIVSSPRNATVREKISDTLPAQNGEAVASDANVKNLQQLADLATATGSTAAPVQNGEAPPTILPPVPAGGNAVPDEAVPPAPVSATAVHAANRTDYSLQNVENTNQVYASVTEYLGVGYLTFSDKGGEVASSSNEVMS</sequence>
<feature type="compositionally biased region" description="Low complexity" evidence="6">
    <location>
        <begin position="52"/>
        <end position="69"/>
    </location>
</feature>
<feature type="region of interest" description="Disordered" evidence="6">
    <location>
        <begin position="310"/>
        <end position="353"/>
    </location>
</feature>
<feature type="domain" description="Zn(2)-C6 fungal-type" evidence="7">
    <location>
        <begin position="237"/>
        <end position="271"/>
    </location>
</feature>
<dbReference type="Gene3D" id="4.10.240.10">
    <property type="entry name" value="Zn(2)-C6 fungal-type DNA-binding domain"/>
    <property type="match status" value="1"/>
</dbReference>
<dbReference type="PANTHER" id="PTHR31668:SF26">
    <property type="entry name" value="GLUCOSE TRANSPORT TRANSCRIPTION REGULATOR RGT1-RELATED"/>
    <property type="match status" value="1"/>
</dbReference>
<dbReference type="GO" id="GO:0008270">
    <property type="term" value="F:zinc ion binding"/>
    <property type="evidence" value="ECO:0007669"/>
    <property type="project" value="InterPro"/>
</dbReference>
<feature type="region of interest" description="Disordered" evidence="6">
    <location>
        <begin position="19"/>
        <end position="161"/>
    </location>
</feature>
<evidence type="ECO:0000256" key="6">
    <source>
        <dbReference type="SAM" id="MobiDB-lite"/>
    </source>
</evidence>
<evidence type="ECO:0000256" key="5">
    <source>
        <dbReference type="ARBA" id="ARBA00023242"/>
    </source>
</evidence>
<feature type="region of interest" description="Disordered" evidence="6">
    <location>
        <begin position="377"/>
        <end position="396"/>
    </location>
</feature>
<dbReference type="InterPro" id="IPR050797">
    <property type="entry name" value="Carb_Metab_Trans_Reg"/>
</dbReference>
<dbReference type="SMART" id="SM00066">
    <property type="entry name" value="GAL4"/>
    <property type="match status" value="1"/>
</dbReference>
<evidence type="ECO:0000256" key="1">
    <source>
        <dbReference type="ARBA" id="ARBA00022723"/>
    </source>
</evidence>
<dbReference type="CDD" id="cd12148">
    <property type="entry name" value="fungal_TF_MHR"/>
    <property type="match status" value="1"/>
</dbReference>
<dbReference type="Pfam" id="PF00172">
    <property type="entry name" value="Zn_clus"/>
    <property type="match status" value="1"/>
</dbReference>
<evidence type="ECO:0000256" key="2">
    <source>
        <dbReference type="ARBA" id="ARBA00023015"/>
    </source>
</evidence>
<feature type="compositionally biased region" description="Basic and acidic residues" evidence="6">
    <location>
        <begin position="98"/>
        <end position="117"/>
    </location>
</feature>
<keyword evidence="4" id="KW-0804">Transcription</keyword>
<dbReference type="CDD" id="cd00067">
    <property type="entry name" value="GAL4"/>
    <property type="match status" value="1"/>
</dbReference>
<feature type="compositionally biased region" description="Basic and acidic residues" evidence="6">
    <location>
        <begin position="29"/>
        <end position="44"/>
    </location>
</feature>
<evidence type="ECO:0000313" key="8">
    <source>
        <dbReference type="EMBL" id="KAK0617090.1"/>
    </source>
</evidence>
<dbReference type="AlphaFoldDB" id="A0AA40BXD2"/>
<dbReference type="InterPro" id="IPR001138">
    <property type="entry name" value="Zn2Cys6_DnaBD"/>
</dbReference>
<evidence type="ECO:0000256" key="3">
    <source>
        <dbReference type="ARBA" id="ARBA00023125"/>
    </source>
</evidence>
<dbReference type="PROSITE" id="PS00463">
    <property type="entry name" value="ZN2_CY6_FUNGAL_1"/>
    <property type="match status" value="1"/>
</dbReference>
<name>A0AA40BXD2_9PEZI</name>
<feature type="compositionally biased region" description="Low complexity" evidence="6">
    <location>
        <begin position="131"/>
        <end position="151"/>
    </location>
</feature>
<feature type="compositionally biased region" description="Low complexity" evidence="6">
    <location>
        <begin position="84"/>
        <end position="97"/>
    </location>
</feature>
<dbReference type="PANTHER" id="PTHR31668">
    <property type="entry name" value="GLUCOSE TRANSPORT TRANSCRIPTION REGULATOR RGT1-RELATED-RELATED"/>
    <property type="match status" value="1"/>
</dbReference>
<protein>
    <recommendedName>
        <fullName evidence="7">Zn(2)-C6 fungal-type domain-containing protein</fullName>
    </recommendedName>
</protein>
<feature type="region of interest" description="Disordered" evidence="6">
    <location>
        <begin position="184"/>
        <end position="215"/>
    </location>
</feature>
<dbReference type="PROSITE" id="PS50048">
    <property type="entry name" value="ZN2_CY6_FUNGAL_2"/>
    <property type="match status" value="1"/>
</dbReference>
<accession>A0AA40BXD2</accession>
<evidence type="ECO:0000259" key="7">
    <source>
        <dbReference type="PROSITE" id="PS50048"/>
    </source>
</evidence>
<dbReference type="EMBL" id="JAULSU010000005">
    <property type="protein sequence ID" value="KAK0617090.1"/>
    <property type="molecule type" value="Genomic_DNA"/>
</dbReference>
<dbReference type="GO" id="GO:0003677">
    <property type="term" value="F:DNA binding"/>
    <property type="evidence" value="ECO:0007669"/>
    <property type="project" value="UniProtKB-KW"/>
</dbReference>
<comment type="caution">
    <text evidence="8">The sequence shown here is derived from an EMBL/GenBank/DDBJ whole genome shotgun (WGS) entry which is preliminary data.</text>
</comment>
<evidence type="ECO:0000256" key="4">
    <source>
        <dbReference type="ARBA" id="ARBA00023163"/>
    </source>
</evidence>
<proteinExistence type="predicted"/>
<keyword evidence="9" id="KW-1185">Reference proteome</keyword>
<organism evidence="8 9">
    <name type="scientific">Immersiella caudata</name>
    <dbReference type="NCBI Taxonomy" id="314043"/>
    <lineage>
        <taxon>Eukaryota</taxon>
        <taxon>Fungi</taxon>
        <taxon>Dikarya</taxon>
        <taxon>Ascomycota</taxon>
        <taxon>Pezizomycotina</taxon>
        <taxon>Sordariomycetes</taxon>
        <taxon>Sordariomycetidae</taxon>
        <taxon>Sordariales</taxon>
        <taxon>Lasiosphaeriaceae</taxon>
        <taxon>Immersiella</taxon>
    </lineage>
</organism>
<feature type="compositionally biased region" description="Low complexity" evidence="6">
    <location>
        <begin position="341"/>
        <end position="353"/>
    </location>
</feature>
<feature type="compositionally biased region" description="Basic and acidic residues" evidence="6">
    <location>
        <begin position="71"/>
        <end position="83"/>
    </location>
</feature>
<evidence type="ECO:0000313" key="9">
    <source>
        <dbReference type="Proteomes" id="UP001175000"/>
    </source>
</evidence>
<dbReference type="SUPFAM" id="SSF57701">
    <property type="entry name" value="Zn2/Cys6 DNA-binding domain"/>
    <property type="match status" value="1"/>
</dbReference>
<keyword evidence="3" id="KW-0238">DNA-binding</keyword>
<reference evidence="8" key="1">
    <citation type="submission" date="2023-06" db="EMBL/GenBank/DDBJ databases">
        <title>Genome-scale phylogeny and comparative genomics of the fungal order Sordariales.</title>
        <authorList>
            <consortium name="Lawrence Berkeley National Laboratory"/>
            <person name="Hensen N."/>
            <person name="Bonometti L."/>
            <person name="Westerberg I."/>
            <person name="Brannstrom I.O."/>
            <person name="Guillou S."/>
            <person name="Cros-Aarteil S."/>
            <person name="Calhoun S."/>
            <person name="Haridas S."/>
            <person name="Kuo A."/>
            <person name="Mondo S."/>
            <person name="Pangilinan J."/>
            <person name="Riley R."/>
            <person name="Labutti K."/>
            <person name="Andreopoulos B."/>
            <person name="Lipzen A."/>
            <person name="Chen C."/>
            <person name="Yanf M."/>
            <person name="Daum C."/>
            <person name="Ng V."/>
            <person name="Clum A."/>
            <person name="Steindorff A."/>
            <person name="Ohm R."/>
            <person name="Martin F."/>
            <person name="Silar P."/>
            <person name="Natvig D."/>
            <person name="Lalanne C."/>
            <person name="Gautier V."/>
            <person name="Ament-Velasquez S.L."/>
            <person name="Kruys A."/>
            <person name="Hutchinson M.I."/>
            <person name="Powell A.J."/>
            <person name="Barry K."/>
            <person name="Miller A.N."/>
            <person name="Grigoriev I.V."/>
            <person name="Debuchy R."/>
            <person name="Gladieux P."/>
            <person name="Thoren M.H."/>
            <person name="Johannesson H."/>
        </authorList>
    </citation>
    <scope>NUCLEOTIDE SEQUENCE</scope>
    <source>
        <strain evidence="8">CBS 606.72</strain>
    </source>
</reference>
<dbReference type="InterPro" id="IPR036864">
    <property type="entry name" value="Zn2-C6_fun-type_DNA-bd_sf"/>
</dbReference>
<dbReference type="Proteomes" id="UP001175000">
    <property type="component" value="Unassembled WGS sequence"/>
</dbReference>
<dbReference type="GO" id="GO:0000981">
    <property type="term" value="F:DNA-binding transcription factor activity, RNA polymerase II-specific"/>
    <property type="evidence" value="ECO:0007669"/>
    <property type="project" value="InterPro"/>
</dbReference>
<keyword evidence="1" id="KW-0479">Metal-binding</keyword>